<dbReference type="AlphaFoldDB" id="A0A498CYR6"/>
<accession>A0A498CYR6</accession>
<evidence type="ECO:0000256" key="4">
    <source>
        <dbReference type="ARBA" id="ARBA00022989"/>
    </source>
</evidence>
<sequence length="280" mass="30071">MAPKIKKFLLITVSTLIIVAGTYFFKFPNNFSFGGVTGIAVVLARVMPFSAASINFVISMALLAVGFCFLGRGFGLMTAYSSVLLSVGLSLLQRFCPMSAPLTDQPLLELCYAIALPAFGSAILFNIGASSGGTDIVAMILKKHTSTDIGAALFFTDLIVALSACFVFDIKTGLFSFVGLMVKSLVIDNVIESINLCKYFNIICDNPEPICDFIVHVLKRSATVCEAQGAFTHGKKAIVFTALKRPQAMALRQFVRATEPNAFILISNTSEIIGKGFLNS</sequence>
<gene>
    <name evidence="8" type="ORF">D4A47_07190</name>
</gene>
<dbReference type="EMBL" id="RCHT01000009">
    <property type="protein sequence ID" value="RLL11398.1"/>
    <property type="molecule type" value="Genomic_DNA"/>
</dbReference>
<evidence type="ECO:0000256" key="2">
    <source>
        <dbReference type="ARBA" id="ARBA00022475"/>
    </source>
</evidence>
<keyword evidence="3 6" id="KW-0812">Transmembrane</keyword>
<evidence type="ECO:0000256" key="5">
    <source>
        <dbReference type="ARBA" id="ARBA00023136"/>
    </source>
</evidence>
<comment type="subcellular location">
    <subcellularLocation>
        <location evidence="1">Cell membrane</location>
        <topology evidence="1">Multi-pass membrane protein</topology>
    </subcellularLocation>
</comment>
<feature type="domain" description="DUF2179" evidence="7">
    <location>
        <begin position="220"/>
        <end position="274"/>
    </location>
</feature>
<dbReference type="GO" id="GO:0005886">
    <property type="term" value="C:plasma membrane"/>
    <property type="evidence" value="ECO:0007669"/>
    <property type="project" value="UniProtKB-SubCell"/>
</dbReference>
<dbReference type="InterPro" id="IPR019264">
    <property type="entry name" value="DUF2179"/>
</dbReference>
<evidence type="ECO:0000256" key="3">
    <source>
        <dbReference type="ARBA" id="ARBA00022692"/>
    </source>
</evidence>
<dbReference type="Proteomes" id="UP000276301">
    <property type="component" value="Unassembled WGS sequence"/>
</dbReference>
<dbReference type="Pfam" id="PF02588">
    <property type="entry name" value="YitT_membrane"/>
    <property type="match status" value="1"/>
</dbReference>
<feature type="transmembrane region" description="Helical" evidence="6">
    <location>
        <begin position="107"/>
        <end position="129"/>
    </location>
</feature>
<dbReference type="RefSeq" id="WP_121586768.1">
    <property type="nucleotide sequence ID" value="NZ_RCHT01000009.1"/>
</dbReference>
<evidence type="ECO:0000256" key="1">
    <source>
        <dbReference type="ARBA" id="ARBA00004651"/>
    </source>
</evidence>
<keyword evidence="4 6" id="KW-1133">Transmembrane helix</keyword>
<evidence type="ECO:0000256" key="6">
    <source>
        <dbReference type="SAM" id="Phobius"/>
    </source>
</evidence>
<proteinExistence type="predicted"/>
<feature type="transmembrane region" description="Helical" evidence="6">
    <location>
        <begin position="31"/>
        <end position="47"/>
    </location>
</feature>
<comment type="caution">
    <text evidence="8">The sequence shown here is derived from an EMBL/GenBank/DDBJ whole genome shotgun (WGS) entry which is preliminary data.</text>
</comment>
<keyword evidence="9" id="KW-1185">Reference proteome</keyword>
<dbReference type="Pfam" id="PF10035">
    <property type="entry name" value="DUF2179"/>
    <property type="match status" value="1"/>
</dbReference>
<name>A0A498CYR6_9FIRM</name>
<dbReference type="InterPro" id="IPR003740">
    <property type="entry name" value="YitT"/>
</dbReference>
<organism evidence="8 9">
    <name type="scientific">Anaerotruncus massiliensis</name>
    <name type="common">ex Liu et al. 2021</name>
    <dbReference type="NCBI Taxonomy" id="2321404"/>
    <lineage>
        <taxon>Bacteria</taxon>
        <taxon>Bacillati</taxon>
        <taxon>Bacillota</taxon>
        <taxon>Clostridia</taxon>
        <taxon>Eubacteriales</taxon>
        <taxon>Oscillospiraceae</taxon>
        <taxon>Anaerotruncus</taxon>
    </lineage>
</organism>
<feature type="transmembrane region" description="Helical" evidence="6">
    <location>
        <begin position="78"/>
        <end position="95"/>
    </location>
</feature>
<feature type="transmembrane region" description="Helical" evidence="6">
    <location>
        <begin position="7"/>
        <end position="25"/>
    </location>
</feature>
<evidence type="ECO:0000313" key="8">
    <source>
        <dbReference type="EMBL" id="RLL11398.1"/>
    </source>
</evidence>
<dbReference type="PANTHER" id="PTHR33545:SF9">
    <property type="entry name" value="UPF0750 MEMBRANE PROTEIN YITE"/>
    <property type="match status" value="1"/>
</dbReference>
<evidence type="ECO:0000259" key="7">
    <source>
        <dbReference type="Pfam" id="PF10035"/>
    </source>
</evidence>
<keyword evidence="5 6" id="KW-0472">Membrane</keyword>
<dbReference type="InterPro" id="IPR051461">
    <property type="entry name" value="UPF0750_membrane"/>
</dbReference>
<dbReference type="Gene3D" id="3.30.70.120">
    <property type="match status" value="1"/>
</dbReference>
<protein>
    <submittedName>
        <fullName evidence="8">YitT family protein</fullName>
    </submittedName>
</protein>
<dbReference type="InterPro" id="IPR015867">
    <property type="entry name" value="N-reg_PII/ATP_PRibTrfase_C"/>
</dbReference>
<evidence type="ECO:0000313" key="9">
    <source>
        <dbReference type="Proteomes" id="UP000276301"/>
    </source>
</evidence>
<dbReference type="PIRSF" id="PIRSF006483">
    <property type="entry name" value="Membrane_protein_YitT"/>
    <property type="match status" value="1"/>
</dbReference>
<keyword evidence="2" id="KW-1003">Cell membrane</keyword>
<feature type="transmembrane region" description="Helical" evidence="6">
    <location>
        <begin position="149"/>
        <end position="168"/>
    </location>
</feature>
<reference evidence="8 9" key="1">
    <citation type="submission" date="2018-10" db="EMBL/GenBank/DDBJ databases">
        <title>Anaerotruncus faecis sp. nov., isolated from human feces.</title>
        <authorList>
            <person name="Wang Y.-J."/>
        </authorList>
    </citation>
    <scope>NUCLEOTIDE SEQUENCE [LARGE SCALE GENOMIC DNA]</scope>
    <source>
        <strain evidence="8 9">22A2-44</strain>
    </source>
</reference>
<dbReference type="PANTHER" id="PTHR33545">
    <property type="entry name" value="UPF0750 MEMBRANE PROTEIN YITT-RELATED"/>
    <property type="match status" value="1"/>
</dbReference>